<dbReference type="Proteomes" id="UP000317303">
    <property type="component" value="Unassembled WGS sequence"/>
</dbReference>
<organism evidence="1 2">
    <name type="scientific">Prauserella rugosa</name>
    <dbReference type="NCBI Taxonomy" id="43354"/>
    <lineage>
        <taxon>Bacteria</taxon>
        <taxon>Bacillati</taxon>
        <taxon>Actinomycetota</taxon>
        <taxon>Actinomycetes</taxon>
        <taxon>Pseudonocardiales</taxon>
        <taxon>Pseudonocardiaceae</taxon>
        <taxon>Prauserella</taxon>
    </lineage>
</organism>
<protein>
    <submittedName>
        <fullName evidence="1">Uncharacterized protein</fullName>
    </submittedName>
</protein>
<keyword evidence="2" id="KW-1185">Reference proteome</keyword>
<sequence>MVLQQPAVGSSPVNAGPASAAPASGAVVLGLDANCRTLAEADHLAARWAQHVMPPDAGHAHASLLVCTHFVAGRVAVSLRGLPADLGDPAGAADALSALETLGAGTPAAVSLGDRTVDTEAVPGASAERAAEAAARTDGRAVVFAGVGSLTGEVPVSRVLNGSAIDGLAVLGGGEPEPDAVLRTRDHVRPEWSNGVLTLAVSPAGPGIYVPFEVPNPTPCCADHA</sequence>
<evidence type="ECO:0000313" key="1">
    <source>
        <dbReference type="EMBL" id="TWH19867.1"/>
    </source>
</evidence>
<reference evidence="1 2" key="1">
    <citation type="submission" date="2019-07" db="EMBL/GenBank/DDBJ databases">
        <title>R&amp;d 2014.</title>
        <authorList>
            <person name="Klenk H.-P."/>
        </authorList>
    </citation>
    <scope>NUCLEOTIDE SEQUENCE [LARGE SCALE GENOMIC DNA]</scope>
    <source>
        <strain evidence="1 2">DSM 43194</strain>
    </source>
</reference>
<dbReference type="EMBL" id="VLJV01000001">
    <property type="protein sequence ID" value="TWH19867.1"/>
    <property type="molecule type" value="Genomic_DNA"/>
</dbReference>
<comment type="caution">
    <text evidence="1">The sequence shown here is derived from an EMBL/GenBank/DDBJ whole genome shotgun (WGS) entry which is preliminary data.</text>
</comment>
<accession>A0A660CD70</accession>
<dbReference type="AlphaFoldDB" id="A0A660CD70"/>
<gene>
    <name evidence="1" type="ORF">JD82_01704</name>
</gene>
<proteinExistence type="predicted"/>
<evidence type="ECO:0000313" key="2">
    <source>
        <dbReference type="Proteomes" id="UP000317303"/>
    </source>
</evidence>
<name>A0A660CD70_9PSEU</name>